<evidence type="ECO:0000259" key="2">
    <source>
        <dbReference type="Pfam" id="PF17761"/>
    </source>
</evidence>
<dbReference type="InterPro" id="IPR053148">
    <property type="entry name" value="PD-DEXK-like_domain"/>
</dbReference>
<dbReference type="GO" id="GO:0003676">
    <property type="term" value="F:nucleic acid binding"/>
    <property type="evidence" value="ECO:0007669"/>
    <property type="project" value="InterPro"/>
</dbReference>
<reference evidence="3" key="1">
    <citation type="submission" date="2009-11" db="EMBL/GenBank/DDBJ databases">
        <authorList>
            <person name="Weinstock G."/>
            <person name="Sodergren E."/>
            <person name="Clifton S."/>
            <person name="Fulton L."/>
            <person name="Fulton B."/>
            <person name="Courtney L."/>
            <person name="Fronick C."/>
            <person name="Harrison M."/>
            <person name="Strong C."/>
            <person name="Farmer C."/>
            <person name="Delahaunty K."/>
            <person name="Markovic C."/>
            <person name="Hall O."/>
            <person name="Minx P."/>
            <person name="Tomlinson C."/>
            <person name="Mitreva M."/>
            <person name="Nelson J."/>
            <person name="Hou S."/>
            <person name="Wollam A."/>
            <person name="Pepin K.H."/>
            <person name="Johnson M."/>
            <person name="Bhonagiri V."/>
            <person name="Nash W.E."/>
            <person name="Warren W."/>
            <person name="Chinwalla A."/>
            <person name="Mardis E.R."/>
            <person name="Wilson R.K."/>
        </authorList>
    </citation>
    <scope>NUCLEOTIDE SEQUENCE [LARGE SCALE GENOMIC DNA]</scope>
    <source>
        <strain evidence="3">DSM 18205</strain>
    </source>
</reference>
<dbReference type="STRING" id="537011.PREVCOP_06566"/>
<evidence type="ECO:0000313" key="3">
    <source>
        <dbReference type="EMBL" id="EFB34000.1"/>
    </source>
</evidence>
<accession>D1PH46</accession>
<comment type="caution">
    <text evidence="3">The sequence shown here is derived from an EMBL/GenBank/DDBJ whole genome shotgun (WGS) entry which is preliminary data.</text>
</comment>
<feature type="domain" description="YhcG PDDEXK nuclease" evidence="1">
    <location>
        <begin position="244"/>
        <end position="392"/>
    </location>
</feature>
<dbReference type="Pfam" id="PF17761">
    <property type="entry name" value="DUF1016_N"/>
    <property type="match status" value="2"/>
</dbReference>
<organism evidence="3 4">
    <name type="scientific">Segatella copri DSM 18205</name>
    <dbReference type="NCBI Taxonomy" id="537011"/>
    <lineage>
        <taxon>Bacteria</taxon>
        <taxon>Pseudomonadati</taxon>
        <taxon>Bacteroidota</taxon>
        <taxon>Bacteroidia</taxon>
        <taxon>Bacteroidales</taxon>
        <taxon>Prevotellaceae</taxon>
        <taxon>Segatella</taxon>
    </lineage>
</organism>
<dbReference type="Pfam" id="PF06250">
    <property type="entry name" value="YhcG_C"/>
    <property type="match status" value="1"/>
</dbReference>
<evidence type="ECO:0000313" key="4">
    <source>
        <dbReference type="Proteomes" id="UP000004477"/>
    </source>
</evidence>
<dbReference type="GeneID" id="69847837"/>
<feature type="domain" description="YhcG N-terminal" evidence="2">
    <location>
        <begin position="41"/>
        <end position="136"/>
    </location>
</feature>
<dbReference type="PANTHER" id="PTHR30547">
    <property type="entry name" value="UNCHARACTERIZED PROTEIN YHCG-RELATED"/>
    <property type="match status" value="1"/>
</dbReference>
<name>D1PH46_9BACT</name>
<dbReference type="AlphaFoldDB" id="D1PH46"/>
<gene>
    <name evidence="3" type="ORF">PREVCOP_06566</name>
</gene>
<dbReference type="PaxDb" id="537011-PREVCOP_06566"/>
<dbReference type="InterPro" id="IPR009362">
    <property type="entry name" value="YhcG_C"/>
</dbReference>
<evidence type="ECO:0000259" key="1">
    <source>
        <dbReference type="Pfam" id="PF06250"/>
    </source>
</evidence>
<protein>
    <recommendedName>
        <fullName evidence="5">DUF1016 domain-containing protein</fullName>
    </recommendedName>
</protein>
<feature type="domain" description="YhcG N-terminal" evidence="2">
    <location>
        <begin position="168"/>
        <end position="219"/>
    </location>
</feature>
<dbReference type="EMBL" id="ACBX02000049">
    <property type="protein sequence ID" value="EFB34000.1"/>
    <property type="molecule type" value="Genomic_DNA"/>
</dbReference>
<dbReference type="PANTHER" id="PTHR30547:SF5">
    <property type="entry name" value="NUCLEASE YHCG-RELATED"/>
    <property type="match status" value="1"/>
</dbReference>
<sequence length="403" mass="46982">MNYTIMANESTTYLHDGMELPVEDWSQNTHSFDELTKIIRDTHDAAQTTAVKAINRMQTMRNWLYGYYIIEFEQHGKDRAEYGTQLLKRLEERVNRKGLTETLFKNSRKFYRLYPQMVENIIGVISPTVSDKLLETKDASGLCDTQMTENEHIENSPTVSDGFRTTGQMIISRLSFSHIVEIMTVDDPLARYFYEQECIKCTWSVRELRRQISTNLYVRTGISSNPEKMLSLPSLQGHDNNELQIRQPFTFEFLGLKANEVVGEKDIENALIDHLQDFLLELGKGFCFESRQKRIIIDDDYYYPDLVFYNRILHCGVIIELKDEEFSHQNLGQLNAYVSHYKEHEMQPGDNPPIGILLCTRKGKKMVEYALAGMDNQLFVSTYMLQLPDKKTLEEFLLKQLEK</sequence>
<dbReference type="HOGENOM" id="CLU_046640_1_0_10"/>
<dbReference type="Gene3D" id="3.40.1350.10">
    <property type="match status" value="1"/>
</dbReference>
<proteinExistence type="predicted"/>
<dbReference type="Proteomes" id="UP000004477">
    <property type="component" value="Unassembled WGS sequence"/>
</dbReference>
<keyword evidence="4" id="KW-1185">Reference proteome</keyword>
<evidence type="ECO:0008006" key="5">
    <source>
        <dbReference type="Google" id="ProtNLM"/>
    </source>
</evidence>
<dbReference type="InterPro" id="IPR041527">
    <property type="entry name" value="YhcG_N"/>
</dbReference>
<dbReference type="InterPro" id="IPR011856">
    <property type="entry name" value="tRNA_endonuc-like_dom_sf"/>
</dbReference>
<dbReference type="RefSeq" id="WP_006849233.1">
    <property type="nucleotide sequence ID" value="NZ_CP085932.1"/>
</dbReference>